<dbReference type="eggNOG" id="ENOG5032XYA">
    <property type="taxonomic scope" value="Bacteria"/>
</dbReference>
<keyword evidence="2" id="KW-0472">Membrane</keyword>
<proteinExistence type="predicted"/>
<protein>
    <submittedName>
        <fullName evidence="3">Uncharacterized protein</fullName>
    </submittedName>
</protein>
<feature type="coiled-coil region" evidence="1">
    <location>
        <begin position="47"/>
        <end position="74"/>
    </location>
</feature>
<keyword evidence="2" id="KW-1133">Transmembrane helix</keyword>
<evidence type="ECO:0000256" key="1">
    <source>
        <dbReference type="SAM" id="Coils"/>
    </source>
</evidence>
<dbReference type="PATRIC" id="fig|1354303.4.peg.820"/>
<name>U4T5I1_9GAMM</name>
<comment type="caution">
    <text evidence="3">The sequence shown here is derived from an EMBL/GenBank/DDBJ whole genome shotgun (WGS) entry which is preliminary data.</text>
</comment>
<keyword evidence="2" id="KW-0812">Transmembrane</keyword>
<feature type="transmembrane region" description="Helical" evidence="2">
    <location>
        <begin position="6"/>
        <end position="29"/>
    </location>
</feature>
<sequence>MILELEAYQAIGIALTIGGSIWGAGKAFFARFDSALRERDDSLENAISNVSIQVQQQTNEVRQIERDFLILKAELPEKYLTRMDFNRTFTVIDAKLDRLYELSNQKK</sequence>
<evidence type="ECO:0000313" key="3">
    <source>
        <dbReference type="EMBL" id="ERL56155.1"/>
    </source>
</evidence>
<dbReference type="EMBL" id="AUSW01000015">
    <property type="protein sequence ID" value="ERL56155.1"/>
    <property type="molecule type" value="Genomic_DNA"/>
</dbReference>
<dbReference type="RefSeq" id="WP_021813486.1">
    <property type="nucleotide sequence ID" value="NZ_AUSW01000015.1"/>
</dbReference>
<gene>
    <name evidence="3" type="ORF">M917_0833</name>
</gene>
<evidence type="ECO:0000256" key="2">
    <source>
        <dbReference type="SAM" id="Phobius"/>
    </source>
</evidence>
<accession>U4T5I1</accession>
<dbReference type="AlphaFoldDB" id="U4T5I1"/>
<reference evidence="3 4" key="1">
    <citation type="journal article" date="2013" name="Genome Announc.">
        <title>Draft Genome Sequence of Psychrobacter aquaticus Strain CMS 56T, Isolated from a Cyanobacterial Mat Sample Collected from Water Bodies in the McMurdo Dry Valley Region of Antarctica.</title>
        <authorList>
            <person name="Reddy G.S."/>
            <person name="Ara S."/>
            <person name="Singh A."/>
            <person name="Kumar Pinnaka A."/>
            <person name="Shivaji S."/>
        </authorList>
    </citation>
    <scope>NUCLEOTIDE SEQUENCE [LARGE SCALE GENOMIC DNA]</scope>
    <source>
        <strain evidence="3 4">CMS 56</strain>
    </source>
</reference>
<dbReference type="STRING" id="1354303.M917_0833"/>
<keyword evidence="1" id="KW-0175">Coiled coil</keyword>
<evidence type="ECO:0000313" key="4">
    <source>
        <dbReference type="Proteomes" id="UP000016761"/>
    </source>
</evidence>
<organism evidence="3 4">
    <name type="scientific">Psychrobacter aquaticus CMS 56</name>
    <dbReference type="NCBI Taxonomy" id="1354303"/>
    <lineage>
        <taxon>Bacteria</taxon>
        <taxon>Pseudomonadati</taxon>
        <taxon>Pseudomonadota</taxon>
        <taxon>Gammaproteobacteria</taxon>
        <taxon>Moraxellales</taxon>
        <taxon>Moraxellaceae</taxon>
        <taxon>Psychrobacter</taxon>
    </lineage>
</organism>
<dbReference type="Proteomes" id="UP000016761">
    <property type="component" value="Unassembled WGS sequence"/>
</dbReference>
<keyword evidence="4" id="KW-1185">Reference proteome</keyword>
<dbReference type="OrthoDB" id="5689128at2"/>